<gene>
    <name evidence="3" type="ORF">ACFSCW_02975</name>
</gene>
<dbReference type="PANTHER" id="PTHR37461">
    <property type="entry name" value="ANTI-SIGMA-K FACTOR RSKA"/>
    <property type="match status" value="1"/>
</dbReference>
<evidence type="ECO:0000313" key="4">
    <source>
        <dbReference type="Proteomes" id="UP001597115"/>
    </source>
</evidence>
<keyword evidence="1" id="KW-1133">Transmembrane helix</keyword>
<dbReference type="InterPro" id="IPR051474">
    <property type="entry name" value="Anti-sigma-K/W_factor"/>
</dbReference>
<dbReference type="Pfam" id="PF10099">
    <property type="entry name" value="RskA_C"/>
    <property type="match status" value="1"/>
</dbReference>
<feature type="transmembrane region" description="Helical" evidence="1">
    <location>
        <begin position="78"/>
        <end position="98"/>
    </location>
</feature>
<keyword evidence="4" id="KW-1185">Reference proteome</keyword>
<evidence type="ECO:0000259" key="2">
    <source>
        <dbReference type="Pfam" id="PF10099"/>
    </source>
</evidence>
<dbReference type="RefSeq" id="WP_380886737.1">
    <property type="nucleotide sequence ID" value="NZ_JBHUDY010000001.1"/>
</dbReference>
<dbReference type="InterPro" id="IPR018764">
    <property type="entry name" value="RskA_C"/>
</dbReference>
<organism evidence="3 4">
    <name type="scientific">Sphingomonas tabacisoli</name>
    <dbReference type="NCBI Taxonomy" id="2249466"/>
    <lineage>
        <taxon>Bacteria</taxon>
        <taxon>Pseudomonadati</taxon>
        <taxon>Pseudomonadota</taxon>
        <taxon>Alphaproteobacteria</taxon>
        <taxon>Sphingomonadales</taxon>
        <taxon>Sphingomonadaceae</taxon>
        <taxon>Sphingomonas</taxon>
    </lineage>
</organism>
<sequence>MSEDDDLRAAEHVLGLADESALEASDPAFAAAVDAWRMRMDPLLGPEREPPPHLWGRIERSLPANDAGRAATDPTRPWRFATFAASAVAAVLLGILVLRPGANVQTRAPAPQVASAEARMMVASLTSKGHPGTLSVSYNDRDGRMVVNPTGMDAGGKTAELWVIPPGGQPRSLGVIPDKAAATMVLAAERRALMAGGATLAVSLEPHGGSPTGLPTGPVVMTGVMSAV</sequence>
<accession>A0ABW4I136</accession>
<dbReference type="EMBL" id="JBHUDY010000001">
    <property type="protein sequence ID" value="MFD1610760.1"/>
    <property type="molecule type" value="Genomic_DNA"/>
</dbReference>
<reference evidence="4" key="1">
    <citation type="journal article" date="2019" name="Int. J. Syst. Evol. Microbiol.">
        <title>The Global Catalogue of Microorganisms (GCM) 10K type strain sequencing project: providing services to taxonomists for standard genome sequencing and annotation.</title>
        <authorList>
            <consortium name="The Broad Institute Genomics Platform"/>
            <consortium name="The Broad Institute Genome Sequencing Center for Infectious Disease"/>
            <person name="Wu L."/>
            <person name="Ma J."/>
        </authorList>
    </citation>
    <scope>NUCLEOTIDE SEQUENCE [LARGE SCALE GENOMIC DNA]</scope>
    <source>
        <strain evidence="4">CGMCC 1.16275</strain>
    </source>
</reference>
<keyword evidence="1" id="KW-0472">Membrane</keyword>
<name>A0ABW4I136_9SPHN</name>
<evidence type="ECO:0000256" key="1">
    <source>
        <dbReference type="SAM" id="Phobius"/>
    </source>
</evidence>
<comment type="caution">
    <text evidence="3">The sequence shown here is derived from an EMBL/GenBank/DDBJ whole genome shotgun (WGS) entry which is preliminary data.</text>
</comment>
<keyword evidence="1" id="KW-0812">Transmembrane</keyword>
<evidence type="ECO:0000313" key="3">
    <source>
        <dbReference type="EMBL" id="MFD1610760.1"/>
    </source>
</evidence>
<proteinExistence type="predicted"/>
<dbReference type="PANTHER" id="PTHR37461:SF1">
    <property type="entry name" value="ANTI-SIGMA-K FACTOR RSKA"/>
    <property type="match status" value="1"/>
</dbReference>
<protein>
    <submittedName>
        <fullName evidence="3">Anti-sigma factor domain-containing protein</fullName>
    </submittedName>
</protein>
<dbReference type="Proteomes" id="UP001597115">
    <property type="component" value="Unassembled WGS sequence"/>
</dbReference>
<feature type="domain" description="Anti-sigma K factor RskA C-terminal" evidence="2">
    <location>
        <begin position="84"/>
        <end position="219"/>
    </location>
</feature>